<sequence length="79" mass="8558">MDRISQFHQTPEAAFGPLNWRPVPDGKIHSFSAPGKGAGNPHNWYWLSRCGREGCFGGPGCGGTFTTNAQRPSTRFGHG</sequence>
<evidence type="ECO:0000313" key="2">
    <source>
        <dbReference type="Proteomes" id="UP000185841"/>
    </source>
</evidence>
<organism evidence="1 2">
    <name type="scientific">Aquipseudomonas alcaligenes</name>
    <name type="common">Pseudomonas alcaligenes</name>
    <dbReference type="NCBI Taxonomy" id="43263"/>
    <lineage>
        <taxon>Bacteria</taxon>
        <taxon>Pseudomonadati</taxon>
        <taxon>Pseudomonadota</taxon>
        <taxon>Gammaproteobacteria</taxon>
        <taxon>Pseudomonadales</taxon>
        <taxon>Pseudomonadaceae</taxon>
        <taxon>Aquipseudomonas</taxon>
    </lineage>
</organism>
<proteinExistence type="predicted"/>
<name>A0A1N6NXW0_AQUAC</name>
<gene>
    <name evidence="1" type="ORF">SAMN05878282_101622</name>
</gene>
<dbReference type="Proteomes" id="UP000185841">
    <property type="component" value="Unassembled WGS sequence"/>
</dbReference>
<dbReference type="AlphaFoldDB" id="A0A1N6NXW0"/>
<protein>
    <submittedName>
        <fullName evidence="1">Uncharacterized protein</fullName>
    </submittedName>
</protein>
<reference evidence="1 2" key="1">
    <citation type="submission" date="2017-01" db="EMBL/GenBank/DDBJ databases">
        <authorList>
            <person name="Mah S.A."/>
            <person name="Swanson W.J."/>
            <person name="Moy G.W."/>
            <person name="Vacquier V.D."/>
        </authorList>
    </citation>
    <scope>NUCLEOTIDE SEQUENCE [LARGE SCALE GENOMIC DNA]</scope>
    <source>
        <strain evidence="1 2">RU36E</strain>
    </source>
</reference>
<evidence type="ECO:0000313" key="1">
    <source>
        <dbReference type="EMBL" id="SIP96944.1"/>
    </source>
</evidence>
<accession>A0A1N6NXW0</accession>
<dbReference type="EMBL" id="FTMP01000001">
    <property type="protein sequence ID" value="SIP96944.1"/>
    <property type="molecule type" value="Genomic_DNA"/>
</dbReference>